<dbReference type="Proteomes" id="UP000694941">
    <property type="component" value="Unplaced"/>
</dbReference>
<keyword evidence="1" id="KW-1185">Reference proteome</keyword>
<gene>
    <name evidence="2" type="primary">LOC111089213</name>
</gene>
<reference evidence="2" key="1">
    <citation type="submission" date="2025-08" db="UniProtKB">
        <authorList>
            <consortium name="RefSeq"/>
        </authorList>
    </citation>
    <scope>IDENTIFICATION</scope>
    <source>
        <tissue evidence="2">Muscle</tissue>
    </source>
</reference>
<accession>A0ABM1TM96</accession>
<dbReference type="GeneID" id="111089213"/>
<organism evidence="1 2">
    <name type="scientific">Limulus polyphemus</name>
    <name type="common">Atlantic horseshoe crab</name>
    <dbReference type="NCBI Taxonomy" id="6850"/>
    <lineage>
        <taxon>Eukaryota</taxon>
        <taxon>Metazoa</taxon>
        <taxon>Ecdysozoa</taxon>
        <taxon>Arthropoda</taxon>
        <taxon>Chelicerata</taxon>
        <taxon>Merostomata</taxon>
        <taxon>Xiphosura</taxon>
        <taxon>Limulidae</taxon>
        <taxon>Limulus</taxon>
    </lineage>
</organism>
<dbReference type="RefSeq" id="XP_022257002.1">
    <property type="nucleotide sequence ID" value="XM_022401294.1"/>
</dbReference>
<protein>
    <submittedName>
        <fullName evidence="2">Uncharacterized protein LOC111089213</fullName>
    </submittedName>
</protein>
<evidence type="ECO:0000313" key="2">
    <source>
        <dbReference type="RefSeq" id="XP_022257002.1"/>
    </source>
</evidence>
<evidence type="ECO:0000313" key="1">
    <source>
        <dbReference type="Proteomes" id="UP000694941"/>
    </source>
</evidence>
<sequence>MLEYGSICIIVLLSNFSIKCRPRGPHFKQNDDLIHQCFSSRSQRGKSTRQEKSNVSTFINFLHAQCLNILQIFCFHVSGDTFFEDEVLLKSSGNTEAKDHLPIKKLSEIEPDITTPTIFSSCKEDISWDDTVADLHSLTDKTQPHPLTSTPRKPLLLLKPAEQIKASQKRAVILAREGRMHLTTSKVHVLEGRQRLEEFKNDMLNVRSSICAARHLFSLVEREIKNYRCESVDRECWNRFLTSNSRTARPYNPQTKLYREHRIFIEEIKYHFKWRYGIVW</sequence>
<name>A0ABM1TM96_LIMPO</name>
<proteinExistence type="predicted"/>